<dbReference type="InterPro" id="IPR032808">
    <property type="entry name" value="DoxX"/>
</dbReference>
<keyword evidence="2 5" id="KW-0812">Transmembrane</keyword>
<dbReference type="Pfam" id="PF07681">
    <property type="entry name" value="DoxX"/>
    <property type="match status" value="1"/>
</dbReference>
<feature type="transmembrane region" description="Helical" evidence="5">
    <location>
        <begin position="104"/>
        <end position="122"/>
    </location>
</feature>
<dbReference type="RefSeq" id="WP_137807347.1">
    <property type="nucleotide sequence ID" value="NZ_JACMYG010000062.1"/>
</dbReference>
<dbReference type="Proteomes" id="UP000526003">
    <property type="component" value="Unassembled WGS sequence"/>
</dbReference>
<accession>A0A7X1GJF2</accession>
<keyword evidence="3 5" id="KW-1133">Transmembrane helix</keyword>
<evidence type="ECO:0000256" key="4">
    <source>
        <dbReference type="ARBA" id="ARBA00023136"/>
    </source>
</evidence>
<reference evidence="6 7" key="1">
    <citation type="submission" date="2020-08" db="EMBL/GenBank/DDBJ databases">
        <title>Pseudomonas sp. nov.</title>
        <authorList>
            <person name="Gieschler S."/>
            <person name="Fiedler G."/>
            <person name="Brinks E."/>
            <person name="Boehnlein C."/>
            <person name="Franz C.M.A.P."/>
            <person name="Kabisch J."/>
        </authorList>
    </citation>
    <scope>NUCLEOTIDE SEQUENCE [LARGE SCALE GENOMIC DNA]</scope>
    <source>
        <strain evidence="6 7">MBT-1</strain>
    </source>
</reference>
<name>A0A7X1GJF2_9PSED</name>
<evidence type="ECO:0000256" key="2">
    <source>
        <dbReference type="ARBA" id="ARBA00022692"/>
    </source>
</evidence>
<feature type="transmembrane region" description="Helical" evidence="5">
    <location>
        <begin position="48"/>
        <end position="68"/>
    </location>
</feature>
<evidence type="ECO:0000256" key="1">
    <source>
        <dbReference type="ARBA" id="ARBA00004141"/>
    </source>
</evidence>
<evidence type="ECO:0000313" key="7">
    <source>
        <dbReference type="Proteomes" id="UP000526003"/>
    </source>
</evidence>
<evidence type="ECO:0000256" key="3">
    <source>
        <dbReference type="ARBA" id="ARBA00022989"/>
    </source>
</evidence>
<gene>
    <name evidence="6" type="ORF">H7995_27815</name>
</gene>
<sequence length="141" mass="15948">MKNWTLLFLRISLGWLLVIWGADKIFNLEHSKAVASKFYFGVLTLDSALQVAGALQILVGLLVVWGLARRWTYPVQLLLNAASLFAVMKSVVDPWGWMYEGSNVLFYPSLIIFAGSLVLIAFRDQDRLALDTFRRGDSSRH</sequence>
<dbReference type="GO" id="GO:0016020">
    <property type="term" value="C:membrane"/>
    <property type="evidence" value="ECO:0007669"/>
    <property type="project" value="UniProtKB-SubCell"/>
</dbReference>
<dbReference type="AlphaFoldDB" id="A0A7X1GJF2"/>
<feature type="transmembrane region" description="Helical" evidence="5">
    <location>
        <begin position="75"/>
        <end position="92"/>
    </location>
</feature>
<protein>
    <submittedName>
        <fullName evidence="6">DoxX family protein</fullName>
    </submittedName>
</protein>
<evidence type="ECO:0000256" key="5">
    <source>
        <dbReference type="SAM" id="Phobius"/>
    </source>
</evidence>
<organism evidence="6 7">
    <name type="scientific">Pseudomonas kielensis</name>
    <dbReference type="NCBI Taxonomy" id="2762577"/>
    <lineage>
        <taxon>Bacteria</taxon>
        <taxon>Pseudomonadati</taxon>
        <taxon>Pseudomonadota</taxon>
        <taxon>Gammaproteobacteria</taxon>
        <taxon>Pseudomonadales</taxon>
        <taxon>Pseudomonadaceae</taxon>
        <taxon>Pseudomonas</taxon>
    </lineage>
</organism>
<keyword evidence="4 5" id="KW-0472">Membrane</keyword>
<dbReference type="EMBL" id="JACMYG010000062">
    <property type="protein sequence ID" value="MBC2693585.1"/>
    <property type="molecule type" value="Genomic_DNA"/>
</dbReference>
<evidence type="ECO:0000313" key="6">
    <source>
        <dbReference type="EMBL" id="MBC2693585.1"/>
    </source>
</evidence>
<feature type="non-terminal residue" evidence="6">
    <location>
        <position position="1"/>
    </location>
</feature>
<comment type="subcellular location">
    <subcellularLocation>
        <location evidence="1">Membrane</location>
        <topology evidence="1">Multi-pass membrane protein</topology>
    </subcellularLocation>
</comment>
<keyword evidence="7" id="KW-1185">Reference proteome</keyword>
<comment type="caution">
    <text evidence="6">The sequence shown here is derived from an EMBL/GenBank/DDBJ whole genome shotgun (WGS) entry which is preliminary data.</text>
</comment>
<proteinExistence type="predicted"/>